<dbReference type="HOGENOM" id="CLU_2200604_0_0_1"/>
<organism evidence="1 2">
    <name type="scientific">Brassica oleracea var. oleracea</name>
    <dbReference type="NCBI Taxonomy" id="109376"/>
    <lineage>
        <taxon>Eukaryota</taxon>
        <taxon>Viridiplantae</taxon>
        <taxon>Streptophyta</taxon>
        <taxon>Embryophyta</taxon>
        <taxon>Tracheophyta</taxon>
        <taxon>Spermatophyta</taxon>
        <taxon>Magnoliopsida</taxon>
        <taxon>eudicotyledons</taxon>
        <taxon>Gunneridae</taxon>
        <taxon>Pentapetalae</taxon>
        <taxon>rosids</taxon>
        <taxon>malvids</taxon>
        <taxon>Brassicales</taxon>
        <taxon>Brassicaceae</taxon>
        <taxon>Brassiceae</taxon>
        <taxon>Brassica</taxon>
    </lineage>
</organism>
<proteinExistence type="predicted"/>
<evidence type="ECO:0000313" key="2">
    <source>
        <dbReference type="Proteomes" id="UP000032141"/>
    </source>
</evidence>
<dbReference type="Gramene" id="Bo5g010750.1">
    <property type="protein sequence ID" value="Bo5g010750.1"/>
    <property type="gene ID" value="Bo5g010750"/>
</dbReference>
<protein>
    <submittedName>
        <fullName evidence="1">Uncharacterized protein</fullName>
    </submittedName>
</protein>
<evidence type="ECO:0000313" key="1">
    <source>
        <dbReference type="EnsemblPlants" id="Bo5g010750.1"/>
    </source>
</evidence>
<reference evidence="1" key="2">
    <citation type="submission" date="2015-03" db="UniProtKB">
        <authorList>
            <consortium name="EnsemblPlants"/>
        </authorList>
    </citation>
    <scope>IDENTIFICATION</scope>
</reference>
<dbReference type="AlphaFoldDB" id="A0A0D3C907"/>
<sequence>MLLLRHMGQHKSPAHGTSTFAAEPLQETTDVKNMRTWHARWNTTRSTTTREIFQTDGTRFFSHLQYLQLLYIDSSFKNQLPKKRRRRPNREYSLVCCSQKQVYFKAET</sequence>
<accession>A0A0D3C907</accession>
<dbReference type="EnsemblPlants" id="Bo5g010750.1">
    <property type="protein sequence ID" value="Bo5g010750.1"/>
    <property type="gene ID" value="Bo5g010750"/>
</dbReference>
<dbReference type="Proteomes" id="UP000032141">
    <property type="component" value="Chromosome C5"/>
</dbReference>
<name>A0A0D3C907_BRAOL</name>
<keyword evidence="2" id="KW-1185">Reference proteome</keyword>
<reference evidence="1 2" key="1">
    <citation type="journal article" date="2014" name="Genome Biol.">
        <title>Transcriptome and methylome profiling reveals relics of genome dominance in the mesopolyploid Brassica oleracea.</title>
        <authorList>
            <person name="Parkin I.A."/>
            <person name="Koh C."/>
            <person name="Tang H."/>
            <person name="Robinson S.J."/>
            <person name="Kagale S."/>
            <person name="Clarke W.E."/>
            <person name="Town C.D."/>
            <person name="Nixon J."/>
            <person name="Krishnakumar V."/>
            <person name="Bidwell S.L."/>
            <person name="Denoeud F."/>
            <person name="Belcram H."/>
            <person name="Links M.G."/>
            <person name="Just J."/>
            <person name="Clarke C."/>
            <person name="Bender T."/>
            <person name="Huebert T."/>
            <person name="Mason A.S."/>
            <person name="Pires J.C."/>
            <person name="Barker G."/>
            <person name="Moore J."/>
            <person name="Walley P.G."/>
            <person name="Manoli S."/>
            <person name="Batley J."/>
            <person name="Edwards D."/>
            <person name="Nelson M.N."/>
            <person name="Wang X."/>
            <person name="Paterson A.H."/>
            <person name="King G."/>
            <person name="Bancroft I."/>
            <person name="Chalhoub B."/>
            <person name="Sharpe A.G."/>
        </authorList>
    </citation>
    <scope>NUCLEOTIDE SEQUENCE</scope>
    <source>
        <strain evidence="1 2">cv. TO1000</strain>
    </source>
</reference>